<protein>
    <submittedName>
        <fullName evidence="1">ORF59</fullName>
    </submittedName>
</protein>
<dbReference type="KEGG" id="vg:956165"/>
<reference evidence="1 2" key="1">
    <citation type="journal article" date="2002" name="J. Appl. Microbiol.">
        <title>The complete nucleotide sequence of the Vibrio harveyi bacteriophage VHML.</title>
        <authorList>
            <person name="Oakey H.J."/>
            <person name="Cullen B.R."/>
            <person name="Owens L."/>
        </authorList>
    </citation>
    <scope>NUCLEOTIDE SEQUENCE</scope>
</reference>
<evidence type="ECO:0000313" key="1">
    <source>
        <dbReference type="EMBL" id="AAN12359.1"/>
    </source>
</evidence>
<dbReference type="RefSeq" id="NP_758950.1">
    <property type="nucleotide sequence ID" value="NC_004456.1"/>
</dbReference>
<accession>Q8H9K8</accession>
<keyword evidence="2" id="KW-1185">Reference proteome</keyword>
<sequence length="49" mass="5481">MSDWDFTVAGFLIGEYGPVMSGELPYHELMQQEAEEEKETVQLQCGLSG</sequence>
<name>Q8H9K8_9CAUD</name>
<proteinExistence type="predicted"/>
<organism evidence="1 2">
    <name type="scientific">Vibrio phage VHML</name>
    <dbReference type="NCBI Taxonomy" id="207597"/>
    <lineage>
        <taxon>Viruses</taxon>
        <taxon>Duplodnaviria</taxon>
        <taxon>Heunggongvirae</taxon>
        <taxon>Uroviricota</taxon>
        <taxon>Caudoviricetes</taxon>
        <taxon>Vhmlvirus</taxon>
        <taxon>Vhmlvirus VHML</taxon>
    </lineage>
</organism>
<gene>
    <name evidence="1" type="primary">orf59</name>
</gene>
<evidence type="ECO:0000313" key="2">
    <source>
        <dbReference type="Proteomes" id="UP000001159"/>
    </source>
</evidence>
<dbReference type="EMBL" id="AY133112">
    <property type="protein sequence ID" value="AAN12359.1"/>
    <property type="molecule type" value="Genomic_DNA"/>
</dbReference>
<dbReference type="Proteomes" id="UP000001159">
    <property type="component" value="Segment"/>
</dbReference>